<feature type="transmembrane region" description="Helical" evidence="9">
    <location>
        <begin position="12"/>
        <end position="32"/>
    </location>
</feature>
<keyword evidence="3" id="KW-0597">Phosphoprotein</keyword>
<evidence type="ECO:0000256" key="4">
    <source>
        <dbReference type="ARBA" id="ARBA00022679"/>
    </source>
</evidence>
<keyword evidence="7" id="KW-0067">ATP-binding</keyword>
<keyword evidence="4" id="KW-0808">Transferase</keyword>
<keyword evidence="9" id="KW-0812">Transmembrane</keyword>
<dbReference type="Pfam" id="PF07730">
    <property type="entry name" value="HisKA_3"/>
    <property type="match status" value="1"/>
</dbReference>
<dbReference type="InterPro" id="IPR050482">
    <property type="entry name" value="Sensor_HK_TwoCompSys"/>
</dbReference>
<evidence type="ECO:0000313" key="12">
    <source>
        <dbReference type="Proteomes" id="UP001050975"/>
    </source>
</evidence>
<keyword evidence="8" id="KW-0902">Two-component regulatory system</keyword>
<dbReference type="PROSITE" id="PS50109">
    <property type="entry name" value="HIS_KIN"/>
    <property type="match status" value="1"/>
</dbReference>
<evidence type="ECO:0000256" key="1">
    <source>
        <dbReference type="ARBA" id="ARBA00000085"/>
    </source>
</evidence>
<dbReference type="GO" id="GO:0005524">
    <property type="term" value="F:ATP binding"/>
    <property type="evidence" value="ECO:0007669"/>
    <property type="project" value="UniProtKB-KW"/>
</dbReference>
<dbReference type="SUPFAM" id="SSF55874">
    <property type="entry name" value="ATPase domain of HSP90 chaperone/DNA topoisomerase II/histidine kinase"/>
    <property type="match status" value="1"/>
</dbReference>
<keyword evidence="5" id="KW-0547">Nucleotide-binding</keyword>
<dbReference type="Pfam" id="PF02518">
    <property type="entry name" value="HATPase_c"/>
    <property type="match status" value="1"/>
</dbReference>
<dbReference type="PANTHER" id="PTHR24421:SF10">
    <property type="entry name" value="NITRATE_NITRITE SENSOR PROTEIN NARQ"/>
    <property type="match status" value="1"/>
</dbReference>
<dbReference type="PANTHER" id="PTHR24421">
    <property type="entry name" value="NITRATE/NITRITE SENSOR PROTEIN NARX-RELATED"/>
    <property type="match status" value="1"/>
</dbReference>
<comment type="caution">
    <text evidence="11">The sequence shown here is derived from an EMBL/GenBank/DDBJ whole genome shotgun (WGS) entry which is preliminary data.</text>
</comment>
<dbReference type="GO" id="GO:0016020">
    <property type="term" value="C:membrane"/>
    <property type="evidence" value="ECO:0007669"/>
    <property type="project" value="InterPro"/>
</dbReference>
<comment type="catalytic activity">
    <reaction evidence="1">
        <text>ATP + protein L-histidine = ADP + protein N-phospho-L-histidine.</text>
        <dbReference type="EC" id="2.7.13.3"/>
    </reaction>
</comment>
<keyword evidence="9" id="KW-1133">Transmembrane helix</keyword>
<dbReference type="Gene3D" id="1.20.5.1930">
    <property type="match status" value="1"/>
</dbReference>
<dbReference type="InterPro" id="IPR005467">
    <property type="entry name" value="His_kinase_dom"/>
</dbReference>
<evidence type="ECO:0000256" key="7">
    <source>
        <dbReference type="ARBA" id="ARBA00022840"/>
    </source>
</evidence>
<dbReference type="InterPro" id="IPR011712">
    <property type="entry name" value="Sig_transdc_His_kin_sub3_dim/P"/>
</dbReference>
<proteinExistence type="predicted"/>
<evidence type="ECO:0000256" key="5">
    <source>
        <dbReference type="ARBA" id="ARBA00022741"/>
    </source>
</evidence>
<feature type="transmembrane region" description="Helical" evidence="9">
    <location>
        <begin position="110"/>
        <end position="128"/>
    </location>
</feature>
<dbReference type="Proteomes" id="UP001050975">
    <property type="component" value="Unassembled WGS sequence"/>
</dbReference>
<feature type="transmembrane region" description="Helical" evidence="9">
    <location>
        <begin position="44"/>
        <end position="64"/>
    </location>
</feature>
<gene>
    <name evidence="11" type="ORF">MiSe_18640</name>
</gene>
<dbReference type="AlphaFoldDB" id="A0AAV3X771"/>
<feature type="transmembrane region" description="Helical" evidence="9">
    <location>
        <begin position="148"/>
        <end position="171"/>
    </location>
</feature>
<keyword evidence="6 11" id="KW-0418">Kinase</keyword>
<dbReference type="InterPro" id="IPR003594">
    <property type="entry name" value="HATPase_dom"/>
</dbReference>
<keyword evidence="9" id="KW-0472">Membrane</keyword>
<sequence>MSRFIEIKTHPIRFLLYLEWILLFIVALTELLPDPVDKLPRLSLLNLFCVGSLFILGLKLPQVGRIDKLVYTLVEISIILAASIVGEIRLFPVLYLILTLRSCLIFGKGKCLAIMVLAFVLFLVTLIYRFQTFTFPLRPAVPERLEFILLGFAMFFGLVLVFLFLLVNAVLSERQSREELALANAELRKYALKIEDMATLQERNRIARDIHDSLGHSLTALNLQIETALKLWRSHPTKAEYFLGEAKRLGSTALREVRESVSKLRSDPLEGRDLQEAIAHLIQSFHSTTGVLPNCSIYLLNSIPAELKVSIYRILQEALTNICKHAQATHVEIQIMTTSTDIYLIIDDNGKGFNLKQNTTGFGLQGMRERTQSLGGQLEIQTSLRKGCRITASFPL</sequence>
<evidence type="ECO:0000256" key="6">
    <source>
        <dbReference type="ARBA" id="ARBA00022777"/>
    </source>
</evidence>
<evidence type="ECO:0000259" key="10">
    <source>
        <dbReference type="PROSITE" id="PS50109"/>
    </source>
</evidence>
<feature type="domain" description="Histidine kinase" evidence="10">
    <location>
        <begin position="311"/>
        <end position="396"/>
    </location>
</feature>
<dbReference type="InterPro" id="IPR036890">
    <property type="entry name" value="HATPase_C_sf"/>
</dbReference>
<dbReference type="SMART" id="SM00387">
    <property type="entry name" value="HATPase_c"/>
    <property type="match status" value="1"/>
</dbReference>
<dbReference type="GO" id="GO:0000155">
    <property type="term" value="F:phosphorelay sensor kinase activity"/>
    <property type="evidence" value="ECO:0007669"/>
    <property type="project" value="InterPro"/>
</dbReference>
<protein>
    <recommendedName>
        <fullName evidence="2">histidine kinase</fullName>
        <ecNumber evidence="2">2.7.13.3</ecNumber>
    </recommendedName>
</protein>
<evidence type="ECO:0000256" key="8">
    <source>
        <dbReference type="ARBA" id="ARBA00023012"/>
    </source>
</evidence>
<dbReference type="Gene3D" id="3.30.565.10">
    <property type="entry name" value="Histidine kinase-like ATPase, C-terminal domain"/>
    <property type="match status" value="1"/>
</dbReference>
<dbReference type="RefSeq" id="WP_226578049.1">
    <property type="nucleotide sequence ID" value="NZ_BLAY01000023.1"/>
</dbReference>
<name>A0AAV3X771_9CYAN</name>
<evidence type="ECO:0000256" key="2">
    <source>
        <dbReference type="ARBA" id="ARBA00012438"/>
    </source>
</evidence>
<organism evidence="11 12">
    <name type="scientific">Microseira wollei NIES-4236</name>
    <dbReference type="NCBI Taxonomy" id="2530354"/>
    <lineage>
        <taxon>Bacteria</taxon>
        <taxon>Bacillati</taxon>
        <taxon>Cyanobacteriota</taxon>
        <taxon>Cyanophyceae</taxon>
        <taxon>Oscillatoriophycideae</taxon>
        <taxon>Aerosakkonematales</taxon>
        <taxon>Aerosakkonemataceae</taxon>
        <taxon>Microseira</taxon>
    </lineage>
</organism>
<reference evidence="11" key="1">
    <citation type="submission" date="2019-10" db="EMBL/GenBank/DDBJ databases">
        <title>Draft genome sequece of Microseira wollei NIES-4236.</title>
        <authorList>
            <person name="Yamaguchi H."/>
            <person name="Suzuki S."/>
            <person name="Kawachi M."/>
        </authorList>
    </citation>
    <scope>NUCLEOTIDE SEQUENCE</scope>
    <source>
        <strain evidence="11">NIES-4236</strain>
    </source>
</reference>
<accession>A0AAV3X771</accession>
<evidence type="ECO:0000256" key="3">
    <source>
        <dbReference type="ARBA" id="ARBA00022553"/>
    </source>
</evidence>
<dbReference type="CDD" id="cd16917">
    <property type="entry name" value="HATPase_UhpB-NarQ-NarX-like"/>
    <property type="match status" value="1"/>
</dbReference>
<evidence type="ECO:0000313" key="11">
    <source>
        <dbReference type="EMBL" id="GET37111.1"/>
    </source>
</evidence>
<feature type="transmembrane region" description="Helical" evidence="9">
    <location>
        <begin position="76"/>
        <end position="98"/>
    </location>
</feature>
<dbReference type="EMBL" id="BLAY01000023">
    <property type="protein sequence ID" value="GET37111.1"/>
    <property type="molecule type" value="Genomic_DNA"/>
</dbReference>
<dbReference type="GO" id="GO:0046983">
    <property type="term" value="F:protein dimerization activity"/>
    <property type="evidence" value="ECO:0007669"/>
    <property type="project" value="InterPro"/>
</dbReference>
<evidence type="ECO:0000256" key="9">
    <source>
        <dbReference type="SAM" id="Phobius"/>
    </source>
</evidence>
<keyword evidence="12" id="KW-1185">Reference proteome</keyword>
<dbReference type="EC" id="2.7.13.3" evidence="2"/>